<dbReference type="InterPro" id="IPR017972">
    <property type="entry name" value="Cyt_P450_CS"/>
</dbReference>
<gene>
    <name evidence="14" type="primary">KO1_1</name>
    <name evidence="14" type="ORF">g.107263</name>
</gene>
<accession>A0A1D1Y1Q2</accession>
<keyword evidence="8 13" id="KW-0560">Oxidoreductase</keyword>
<comment type="cofactor">
    <cofactor evidence="1 12">
        <name>heme</name>
        <dbReference type="ChEBI" id="CHEBI:30413"/>
    </cofactor>
</comment>
<dbReference type="PRINTS" id="PR00385">
    <property type="entry name" value="P450"/>
</dbReference>
<evidence type="ECO:0000256" key="1">
    <source>
        <dbReference type="ARBA" id="ARBA00001971"/>
    </source>
</evidence>
<evidence type="ECO:0000256" key="4">
    <source>
        <dbReference type="ARBA" id="ARBA00022617"/>
    </source>
</evidence>
<dbReference type="GO" id="GO:0010241">
    <property type="term" value="P:ent-kaurene oxidation to kaurenoic acid"/>
    <property type="evidence" value="ECO:0007669"/>
    <property type="project" value="InterPro"/>
</dbReference>
<organism evidence="14">
    <name type="scientific">Anthurium amnicola</name>
    <dbReference type="NCBI Taxonomy" id="1678845"/>
    <lineage>
        <taxon>Eukaryota</taxon>
        <taxon>Viridiplantae</taxon>
        <taxon>Streptophyta</taxon>
        <taxon>Embryophyta</taxon>
        <taxon>Tracheophyta</taxon>
        <taxon>Spermatophyta</taxon>
        <taxon>Magnoliopsida</taxon>
        <taxon>Liliopsida</taxon>
        <taxon>Araceae</taxon>
        <taxon>Pothoideae</taxon>
        <taxon>Potheae</taxon>
        <taxon>Anthurium</taxon>
    </lineage>
</organism>
<evidence type="ECO:0000313" key="14">
    <source>
        <dbReference type="EMBL" id="JAT48572.1"/>
    </source>
</evidence>
<comment type="subcellular location">
    <subcellularLocation>
        <location evidence="2">Membrane</location>
        <topology evidence="2">Single-pass membrane protein</topology>
    </subcellularLocation>
</comment>
<feature type="binding site" description="axial binding residue" evidence="12">
    <location>
        <position position="452"/>
    </location>
    <ligand>
        <name>heme</name>
        <dbReference type="ChEBI" id="CHEBI:30413"/>
    </ligand>
    <ligandPart>
        <name>Fe</name>
        <dbReference type="ChEBI" id="CHEBI:18248"/>
    </ligandPart>
</feature>
<evidence type="ECO:0000256" key="6">
    <source>
        <dbReference type="ARBA" id="ARBA00022723"/>
    </source>
</evidence>
<keyword evidence="10 13" id="KW-0503">Monooxygenase</keyword>
<dbReference type="PROSITE" id="PS00086">
    <property type="entry name" value="CYTOCHROME_P450"/>
    <property type="match status" value="1"/>
</dbReference>
<evidence type="ECO:0000256" key="12">
    <source>
        <dbReference type="PIRSR" id="PIRSR602401-1"/>
    </source>
</evidence>
<keyword evidence="7" id="KW-1133">Transmembrane helix</keyword>
<dbReference type="GO" id="GO:0020037">
    <property type="term" value="F:heme binding"/>
    <property type="evidence" value="ECO:0007669"/>
    <property type="project" value="InterPro"/>
</dbReference>
<dbReference type="GO" id="GO:0005506">
    <property type="term" value="F:iron ion binding"/>
    <property type="evidence" value="ECO:0007669"/>
    <property type="project" value="InterPro"/>
</dbReference>
<reference evidence="14" key="1">
    <citation type="submission" date="2015-07" db="EMBL/GenBank/DDBJ databases">
        <title>Transcriptome Assembly of Anthurium amnicola.</title>
        <authorList>
            <person name="Suzuki J."/>
        </authorList>
    </citation>
    <scope>NUCLEOTIDE SEQUENCE</scope>
</reference>
<evidence type="ECO:0000256" key="8">
    <source>
        <dbReference type="ARBA" id="ARBA00023002"/>
    </source>
</evidence>
<evidence type="ECO:0000256" key="9">
    <source>
        <dbReference type="ARBA" id="ARBA00023004"/>
    </source>
</evidence>
<evidence type="ECO:0000256" key="10">
    <source>
        <dbReference type="ARBA" id="ARBA00023033"/>
    </source>
</evidence>
<dbReference type="CDD" id="cd11075">
    <property type="entry name" value="CYP77_89"/>
    <property type="match status" value="1"/>
</dbReference>
<dbReference type="PANTHER" id="PTHR47283">
    <property type="entry name" value="ENT-KAURENE OXIDASE, CHLOROPLASTIC"/>
    <property type="match status" value="1"/>
</dbReference>
<dbReference type="InterPro" id="IPR044225">
    <property type="entry name" value="KO_chloroplastic"/>
</dbReference>
<evidence type="ECO:0000256" key="7">
    <source>
        <dbReference type="ARBA" id="ARBA00022989"/>
    </source>
</evidence>
<evidence type="ECO:0000256" key="11">
    <source>
        <dbReference type="ARBA" id="ARBA00023136"/>
    </source>
</evidence>
<proteinExistence type="inferred from homology"/>
<dbReference type="SUPFAM" id="SSF48264">
    <property type="entry name" value="Cytochrome P450"/>
    <property type="match status" value="1"/>
</dbReference>
<sequence length="511" mass="58467">MEALQGSLPMALATTAAFGLFAAALLVFGKRLLFNIKGSSNLLPAVPGLPLIGNLLQLKEKKPHMTFSRWAETYGPIYSIRTGASILVVLNSMELAKEAMVTRFSSISTRKLPRALTLLTSNKAMVATSDYNDFHKMVKRYIRTSVLGANAQKRHRHHRDALMENVSKCLHSQIKDEPHRVINLREVFKMELFRLAMKQAVGKNVKSVFVEELGAEISEQEMFNILVVDPMMGAIEVDWRDFFPYLRWIPNKSLEQKIMQMVTCKMAVTRALINERKKDIALGKEIDCYLDFLLSEDNKLTEEQLTSLIWEAIIEASDTTMVTTEWAMYELAKNQDCQEKLCSDIQKVCGFEKLTEEHLPRLQYLSATFHETLRRHSPVPIIPLRYVHEDTQLGGFHIPSGTEIAINLYACNMDRKDWDMPEQWNPSRFLANKYEPMDLYKTMAFGGGKRTCAGSLQAMLISCTAIGRFIQEFQWRLKEGEEDKIDTVQLTTHKLHPMQAYITPRYLNASR</sequence>
<keyword evidence="6 12" id="KW-0479">Metal-binding</keyword>
<keyword evidence="4 12" id="KW-0349">Heme</keyword>
<dbReference type="InterPro" id="IPR036396">
    <property type="entry name" value="Cyt_P450_sf"/>
</dbReference>
<dbReference type="InterPro" id="IPR002401">
    <property type="entry name" value="Cyt_P450_E_grp-I"/>
</dbReference>
<dbReference type="Pfam" id="PF00067">
    <property type="entry name" value="p450"/>
    <property type="match status" value="1"/>
</dbReference>
<dbReference type="Gene3D" id="1.10.630.10">
    <property type="entry name" value="Cytochrome P450"/>
    <property type="match status" value="1"/>
</dbReference>
<evidence type="ECO:0000256" key="3">
    <source>
        <dbReference type="ARBA" id="ARBA00010617"/>
    </source>
</evidence>
<keyword evidence="11" id="KW-0472">Membrane</keyword>
<evidence type="ECO:0000256" key="2">
    <source>
        <dbReference type="ARBA" id="ARBA00004167"/>
    </source>
</evidence>
<dbReference type="AlphaFoldDB" id="A0A1D1Y1Q2"/>
<protein>
    <submittedName>
        <fullName evidence="14">Ent-kaurene oxidase, chloroplastic</fullName>
    </submittedName>
</protein>
<dbReference type="EMBL" id="GDJX01019364">
    <property type="protein sequence ID" value="JAT48572.1"/>
    <property type="molecule type" value="Transcribed_RNA"/>
</dbReference>
<comment type="similarity">
    <text evidence="3 13">Belongs to the cytochrome P450 family.</text>
</comment>
<dbReference type="FunFam" id="1.10.630.10:FF:000062">
    <property type="entry name" value="Ent-kaurene oxidase 2"/>
    <property type="match status" value="1"/>
</dbReference>
<dbReference type="GO" id="GO:0009686">
    <property type="term" value="P:gibberellin biosynthetic process"/>
    <property type="evidence" value="ECO:0007669"/>
    <property type="project" value="InterPro"/>
</dbReference>
<evidence type="ECO:0000256" key="13">
    <source>
        <dbReference type="RuleBase" id="RU000461"/>
    </source>
</evidence>
<dbReference type="GO" id="GO:0052615">
    <property type="term" value="F:ent-kaurene oxidase activity"/>
    <property type="evidence" value="ECO:0007669"/>
    <property type="project" value="InterPro"/>
</dbReference>
<dbReference type="GO" id="GO:0016709">
    <property type="term" value="F:oxidoreductase activity, acting on paired donors, with incorporation or reduction of molecular oxygen, NAD(P)H as one donor, and incorporation of one atom of oxygen"/>
    <property type="evidence" value="ECO:0007669"/>
    <property type="project" value="TreeGrafter"/>
</dbReference>
<dbReference type="GO" id="GO:0005783">
    <property type="term" value="C:endoplasmic reticulum"/>
    <property type="evidence" value="ECO:0007669"/>
    <property type="project" value="TreeGrafter"/>
</dbReference>
<evidence type="ECO:0000256" key="5">
    <source>
        <dbReference type="ARBA" id="ARBA00022692"/>
    </source>
</evidence>
<dbReference type="GO" id="GO:0009707">
    <property type="term" value="C:chloroplast outer membrane"/>
    <property type="evidence" value="ECO:0007669"/>
    <property type="project" value="TreeGrafter"/>
</dbReference>
<keyword evidence="5" id="KW-0812">Transmembrane</keyword>
<keyword evidence="9 12" id="KW-0408">Iron</keyword>
<name>A0A1D1Y1Q2_9ARAE</name>
<dbReference type="InterPro" id="IPR001128">
    <property type="entry name" value="Cyt_P450"/>
</dbReference>
<dbReference type="PRINTS" id="PR00463">
    <property type="entry name" value="EP450I"/>
</dbReference>
<dbReference type="PANTHER" id="PTHR47283:SF1">
    <property type="entry name" value="ENT-KAURENE OXIDASE, CHLOROPLASTIC"/>
    <property type="match status" value="1"/>
</dbReference>